<dbReference type="HOGENOM" id="CLU_003805_0_0_0"/>
<keyword evidence="6" id="KW-1185">Reference proteome</keyword>
<dbReference type="InterPro" id="IPR011989">
    <property type="entry name" value="ARM-like"/>
</dbReference>
<dbReference type="eggNOG" id="COG2755">
    <property type="taxonomic scope" value="Bacteria"/>
</dbReference>
<dbReference type="EMBL" id="CP001848">
    <property type="protein sequence ID" value="ADB15580.1"/>
    <property type="molecule type" value="Genomic_DNA"/>
</dbReference>
<protein>
    <submittedName>
        <fullName evidence="5">Membrane-bound dehydrogenase domain protein</fullName>
    </submittedName>
</protein>
<dbReference type="InterPro" id="IPR013830">
    <property type="entry name" value="SGNH_hydro"/>
</dbReference>
<accession>D2R784</accession>
<dbReference type="SUPFAM" id="SSF48371">
    <property type="entry name" value="ARM repeat"/>
    <property type="match status" value="1"/>
</dbReference>
<dbReference type="InterPro" id="IPR016024">
    <property type="entry name" value="ARM-type_fold"/>
</dbReference>
<name>D2R784_PIRSD</name>
<dbReference type="Gene3D" id="2.120.10.30">
    <property type="entry name" value="TolB, C-terminal domain"/>
    <property type="match status" value="1"/>
</dbReference>
<evidence type="ECO:0000259" key="3">
    <source>
        <dbReference type="Pfam" id="PF13472"/>
    </source>
</evidence>
<evidence type="ECO:0000256" key="1">
    <source>
        <dbReference type="SAM" id="MobiDB-lite"/>
    </source>
</evidence>
<dbReference type="InterPro" id="IPR036514">
    <property type="entry name" value="SGNH_hydro_sf"/>
</dbReference>
<reference evidence="5 6" key="1">
    <citation type="journal article" date="2009" name="Stand. Genomic Sci.">
        <title>Complete genome sequence of Pirellula staleyi type strain (ATCC 27377).</title>
        <authorList>
            <person name="Clum A."/>
            <person name="Tindall B.J."/>
            <person name="Sikorski J."/>
            <person name="Ivanova N."/>
            <person name="Mavrommatis K."/>
            <person name="Lucas S."/>
            <person name="Glavina del Rio T."/>
            <person name="Nolan M."/>
            <person name="Chen F."/>
            <person name="Tice H."/>
            <person name="Pitluck S."/>
            <person name="Cheng J.F."/>
            <person name="Chertkov O."/>
            <person name="Brettin T."/>
            <person name="Han C."/>
            <person name="Detter J.C."/>
            <person name="Kuske C."/>
            <person name="Bruce D."/>
            <person name="Goodwin L."/>
            <person name="Ovchinikova G."/>
            <person name="Pati A."/>
            <person name="Mikhailova N."/>
            <person name="Chen A."/>
            <person name="Palaniappan K."/>
            <person name="Land M."/>
            <person name="Hauser L."/>
            <person name="Chang Y.J."/>
            <person name="Jeffries C.D."/>
            <person name="Chain P."/>
            <person name="Rohde M."/>
            <person name="Goker M."/>
            <person name="Bristow J."/>
            <person name="Eisen J.A."/>
            <person name="Markowitz V."/>
            <person name="Hugenholtz P."/>
            <person name="Kyrpides N.C."/>
            <person name="Klenk H.P."/>
            <person name="Lapidus A."/>
        </authorList>
    </citation>
    <scope>NUCLEOTIDE SEQUENCE [LARGE SCALE GENOMIC DNA]</scope>
    <source>
        <strain evidence="6">ATCC 27377 / DSM 6068 / ICPB 4128</strain>
    </source>
</reference>
<dbReference type="PANTHER" id="PTHR33546:SF1">
    <property type="entry name" value="LARGE, MULTIFUNCTIONAL SECRETED PROTEIN"/>
    <property type="match status" value="1"/>
</dbReference>
<feature type="domain" description="SGNH hydrolase-type esterase" evidence="3">
    <location>
        <begin position="55"/>
        <end position="242"/>
    </location>
</feature>
<dbReference type="Gene3D" id="3.40.50.1110">
    <property type="entry name" value="SGNH hydrolase"/>
    <property type="match status" value="1"/>
</dbReference>
<proteinExistence type="predicted"/>
<feature type="signal peptide" evidence="2">
    <location>
        <begin position="1"/>
        <end position="25"/>
    </location>
</feature>
<dbReference type="Pfam" id="PF23500">
    <property type="entry name" value="DUF7133"/>
    <property type="match status" value="1"/>
</dbReference>
<dbReference type="eggNOG" id="COG2133">
    <property type="taxonomic scope" value="Bacteria"/>
</dbReference>
<dbReference type="GO" id="GO:0016788">
    <property type="term" value="F:hydrolase activity, acting on ester bonds"/>
    <property type="evidence" value="ECO:0007669"/>
    <property type="project" value="UniProtKB-ARBA"/>
</dbReference>
<dbReference type="SUPFAM" id="SSF52266">
    <property type="entry name" value="SGNH hydrolase"/>
    <property type="match status" value="1"/>
</dbReference>
<feature type="domain" description="DUF7133" evidence="4">
    <location>
        <begin position="357"/>
        <end position="707"/>
    </location>
</feature>
<dbReference type="AlphaFoldDB" id="D2R784"/>
<dbReference type="Gene3D" id="1.25.10.10">
    <property type="entry name" value="Leucine-rich Repeat Variant"/>
    <property type="match status" value="1"/>
</dbReference>
<dbReference type="InterPro" id="IPR011042">
    <property type="entry name" value="6-blade_b-propeller_TolB-like"/>
</dbReference>
<dbReference type="NCBIfam" id="TIGR02604">
    <property type="entry name" value="Piru_Ver_Nterm"/>
    <property type="match status" value="1"/>
</dbReference>
<dbReference type="SUPFAM" id="SSF63829">
    <property type="entry name" value="Calcium-dependent phosphotriesterase"/>
    <property type="match status" value="1"/>
</dbReference>
<dbReference type="Pfam" id="PF13472">
    <property type="entry name" value="Lipase_GDSL_2"/>
    <property type="match status" value="1"/>
</dbReference>
<dbReference type="InterPro" id="IPR013428">
    <property type="entry name" value="Membrane-bound_put_N"/>
</dbReference>
<dbReference type="KEGG" id="psl:Psta_0895"/>
<feature type="region of interest" description="Disordered" evidence="1">
    <location>
        <begin position="141"/>
        <end position="160"/>
    </location>
</feature>
<feature type="chain" id="PRO_5003036246" evidence="2">
    <location>
        <begin position="26"/>
        <end position="887"/>
    </location>
</feature>
<evidence type="ECO:0000313" key="6">
    <source>
        <dbReference type="Proteomes" id="UP000001887"/>
    </source>
</evidence>
<evidence type="ECO:0000256" key="2">
    <source>
        <dbReference type="SAM" id="SignalP"/>
    </source>
</evidence>
<dbReference type="CDD" id="cd01834">
    <property type="entry name" value="SGNH_hydrolase_like_2"/>
    <property type="match status" value="1"/>
</dbReference>
<dbReference type="InterPro" id="IPR055557">
    <property type="entry name" value="DUF7133"/>
</dbReference>
<dbReference type="Proteomes" id="UP000001887">
    <property type="component" value="Chromosome"/>
</dbReference>
<dbReference type="eggNOG" id="COG1413">
    <property type="taxonomic scope" value="Bacteria"/>
</dbReference>
<dbReference type="PANTHER" id="PTHR33546">
    <property type="entry name" value="LARGE, MULTIFUNCTIONAL SECRETED PROTEIN-RELATED"/>
    <property type="match status" value="1"/>
</dbReference>
<dbReference type="Pfam" id="PF13646">
    <property type="entry name" value="HEAT_2"/>
    <property type="match status" value="1"/>
</dbReference>
<dbReference type="OrthoDB" id="228131at2"/>
<evidence type="ECO:0000259" key="4">
    <source>
        <dbReference type="Pfam" id="PF23500"/>
    </source>
</evidence>
<sequence length="887" mass="99411" precursor="true">MTLSRFLSTVAVASFCWWAALTAVAADAPSLKLEKGDRVIIVGNTFAERMQYFGNFEALLQSRFPELELVVRNLGWSADEISLRPRSASFADHGHKLADHQPHVIIACFGFNESFAGEAGLEKFEKDLEKFLRSPQNIDQFTSNRGNWDGSPEAKKEDSPLKNLRQIVLVSPIAHENLKKASLPDGSKNNANLKLYTEVMKKVAEKNGVPFVDLFTPSLAAMESAAKPLTINGVHLNNEGDAAVAVMLDKGLFGDRPATKADMTKLLAEVNEKNLQFFYDYRAVNGFYIYGGRKNPFGTVNFPAEFAKLRKMIANRDQRVWAVAQGKEVPATIDDSNTGEFTKIETNFKAPITVLPPTEALKTFTVADGYELNVFASEVEFPDLANPVQFCFDAKGRLWVVTMPSYPMYLPGTPVNDKILILEDTNGDGRADKQTVFADKLHLPTGIELGDGGCYVCVQPNVMFLKDTNGDDVADVREYVLHGFDSADSHHSISAATWDQGGAMYFQEGTFHHSQIETPYGPTRLANAGVFRYEPRTAKLDVFVSYGFANPWGHIIDSWGQNFVADASGGANYYGTAFSGDVDYPNKHGGLKQFLAKQWRPTAGCELVSNRHFPEEAQGNYLLNNCIGFQGVLQYKMREDGSGFSADPLEPLLKSSDLSFRPVDIEFGPDGALYICDWFNPLVGHMQHSVRDPNRDSKHGRIYRLTYTKKPLLTPVKIAGEPIPQLLSLLASEPEERTRYRVRTELRGRDTKDVIAETEKWVASLDKNDPNLQHHLTEALWIHQQHDVVNEEFLKTVLRSSEPKARAAATRVLCYWSDRVKEPLKLLQVQVNDEHPRVRLEAVRALSFFDSQEAIDIASESLLHDQDDYLKYTFEETLKTLERRVKK</sequence>
<dbReference type="STRING" id="530564.Psta_0895"/>
<gene>
    <name evidence="5" type="ordered locus">Psta_0895</name>
</gene>
<keyword evidence="2" id="KW-0732">Signal</keyword>
<evidence type="ECO:0000313" key="5">
    <source>
        <dbReference type="EMBL" id="ADB15580.1"/>
    </source>
</evidence>
<organism evidence="5 6">
    <name type="scientific">Pirellula staleyi (strain ATCC 27377 / DSM 6068 / ICPB 4128)</name>
    <name type="common">Pirella staleyi</name>
    <dbReference type="NCBI Taxonomy" id="530564"/>
    <lineage>
        <taxon>Bacteria</taxon>
        <taxon>Pseudomonadati</taxon>
        <taxon>Planctomycetota</taxon>
        <taxon>Planctomycetia</taxon>
        <taxon>Pirellulales</taxon>
        <taxon>Pirellulaceae</taxon>
        <taxon>Pirellula</taxon>
    </lineage>
</organism>